<reference evidence="4" key="1">
    <citation type="submission" date="2021-11" db="EMBL/GenBank/DDBJ databases">
        <title>Genome sequence.</title>
        <authorList>
            <person name="Sun Q."/>
        </authorList>
    </citation>
    <scope>NUCLEOTIDE SEQUENCE</scope>
    <source>
        <strain evidence="4">JC732</strain>
    </source>
</reference>
<feature type="domain" description="SGNH hydrolase-type esterase" evidence="3">
    <location>
        <begin position="41"/>
        <end position="226"/>
    </location>
</feature>
<evidence type="ECO:0000313" key="4">
    <source>
        <dbReference type="EMBL" id="MCC9628161.1"/>
    </source>
</evidence>
<evidence type="ECO:0000313" key="5">
    <source>
        <dbReference type="Proteomes" id="UP001139103"/>
    </source>
</evidence>
<comment type="caution">
    <text evidence="4">The sequence shown here is derived from an EMBL/GenBank/DDBJ whole genome shotgun (WGS) entry which is preliminary data.</text>
</comment>
<dbReference type="RefSeq" id="WP_230217175.1">
    <property type="nucleotide sequence ID" value="NZ_JAJKFT010000004.1"/>
</dbReference>
<sequence length="307" mass="34278">MKYRLPLAAFLSLIFLAACIAAEPNQKESPADKLAGKRVVFLGDSITQAGKYITFVDFYLEKLYPDHDFDIYGLGLASETLSGLSEEGHAGGKFPRPCLFERLGRLLERAKPDVVFACYGINDGIYKPLDEERFAAFQQGVKKLIADCQAAGVEQIYLVTPPIYDATPMPGEFNYDSVMTKYAEWEMSLKEPGVTVIDLHTAMRKARDAQEEVFSKDKVHPGEAGHLLMGKTILAGLGVNVPEEPLAKVQADPLLKPVDMLRQYRSASWMKHIGYTREKTVAPEPLGDAEQKEEMMQAEIDRIRQED</sequence>
<dbReference type="GO" id="GO:0004622">
    <property type="term" value="F:phosphatidylcholine lysophospholipase activity"/>
    <property type="evidence" value="ECO:0007669"/>
    <property type="project" value="TreeGrafter"/>
</dbReference>
<feature type="chain" id="PRO_5040939361" evidence="2">
    <location>
        <begin position="22"/>
        <end position="307"/>
    </location>
</feature>
<keyword evidence="4" id="KW-0378">Hydrolase</keyword>
<feature type="region of interest" description="Disordered" evidence="1">
    <location>
        <begin position="281"/>
        <end position="307"/>
    </location>
</feature>
<dbReference type="SUPFAM" id="SSF52266">
    <property type="entry name" value="SGNH hydrolase"/>
    <property type="match status" value="1"/>
</dbReference>
<dbReference type="EMBL" id="JAJKFT010000004">
    <property type="protein sequence ID" value="MCC9628161.1"/>
    <property type="molecule type" value="Genomic_DNA"/>
</dbReference>
<dbReference type="AlphaFoldDB" id="A0A9X1MK10"/>
<dbReference type="InterPro" id="IPR013830">
    <property type="entry name" value="SGNH_hydro"/>
</dbReference>
<evidence type="ECO:0000256" key="1">
    <source>
        <dbReference type="SAM" id="MobiDB-lite"/>
    </source>
</evidence>
<accession>A0A9X1MK10</accession>
<dbReference type="CDD" id="cd01834">
    <property type="entry name" value="SGNH_hydrolase_like_2"/>
    <property type="match status" value="1"/>
</dbReference>
<name>A0A9X1MK10_9BACT</name>
<dbReference type="PANTHER" id="PTHR30383:SF5">
    <property type="entry name" value="SGNH HYDROLASE-TYPE ESTERASE DOMAIN-CONTAINING PROTEIN"/>
    <property type="match status" value="1"/>
</dbReference>
<gene>
    <name evidence="4" type="ORF">LOC68_07120</name>
</gene>
<keyword evidence="5" id="KW-1185">Reference proteome</keyword>
<dbReference type="Proteomes" id="UP001139103">
    <property type="component" value="Unassembled WGS sequence"/>
</dbReference>
<proteinExistence type="predicted"/>
<organism evidence="4 5">
    <name type="scientific">Blastopirellula sediminis</name>
    <dbReference type="NCBI Taxonomy" id="2894196"/>
    <lineage>
        <taxon>Bacteria</taxon>
        <taxon>Pseudomonadati</taxon>
        <taxon>Planctomycetota</taxon>
        <taxon>Planctomycetia</taxon>
        <taxon>Pirellulales</taxon>
        <taxon>Pirellulaceae</taxon>
        <taxon>Blastopirellula</taxon>
    </lineage>
</organism>
<evidence type="ECO:0000256" key="2">
    <source>
        <dbReference type="SAM" id="SignalP"/>
    </source>
</evidence>
<dbReference type="InterPro" id="IPR036514">
    <property type="entry name" value="SGNH_hydro_sf"/>
</dbReference>
<dbReference type="InterPro" id="IPR051532">
    <property type="entry name" value="Ester_Hydrolysis_Enzymes"/>
</dbReference>
<feature type="compositionally biased region" description="Basic and acidic residues" evidence="1">
    <location>
        <begin position="289"/>
        <end position="307"/>
    </location>
</feature>
<protein>
    <submittedName>
        <fullName evidence="4">SGNH/GDSL hydrolase family protein</fullName>
    </submittedName>
</protein>
<dbReference type="Pfam" id="PF13472">
    <property type="entry name" value="Lipase_GDSL_2"/>
    <property type="match status" value="1"/>
</dbReference>
<keyword evidence="2" id="KW-0732">Signal</keyword>
<dbReference type="Gene3D" id="3.40.50.1110">
    <property type="entry name" value="SGNH hydrolase"/>
    <property type="match status" value="1"/>
</dbReference>
<feature type="signal peptide" evidence="2">
    <location>
        <begin position="1"/>
        <end position="21"/>
    </location>
</feature>
<dbReference type="PROSITE" id="PS51257">
    <property type="entry name" value="PROKAR_LIPOPROTEIN"/>
    <property type="match status" value="1"/>
</dbReference>
<evidence type="ECO:0000259" key="3">
    <source>
        <dbReference type="Pfam" id="PF13472"/>
    </source>
</evidence>
<dbReference type="PANTHER" id="PTHR30383">
    <property type="entry name" value="THIOESTERASE 1/PROTEASE 1/LYSOPHOSPHOLIPASE L1"/>
    <property type="match status" value="1"/>
</dbReference>